<dbReference type="EMBL" id="NJES01000266">
    <property type="protein sequence ID" value="PHH74566.1"/>
    <property type="molecule type" value="Genomic_DNA"/>
</dbReference>
<feature type="compositionally biased region" description="Polar residues" evidence="1">
    <location>
        <begin position="49"/>
        <end position="59"/>
    </location>
</feature>
<reference evidence="2 3" key="1">
    <citation type="submission" date="2017-06" db="EMBL/GenBank/DDBJ databases">
        <title>Ant-infecting Ophiocordyceps genomes reveal a high diversity of potential behavioral manipulation genes and a possible major role for enterotoxins.</title>
        <authorList>
            <person name="De Bekker C."/>
            <person name="Evans H.C."/>
            <person name="Brachmann A."/>
            <person name="Hughes D.P."/>
        </authorList>
    </citation>
    <scope>NUCLEOTIDE SEQUENCE [LARGE SCALE GENOMIC DNA]</scope>
    <source>
        <strain evidence="2 3">Map16</strain>
    </source>
</reference>
<keyword evidence="3" id="KW-1185">Reference proteome</keyword>
<feature type="compositionally biased region" description="Low complexity" evidence="1">
    <location>
        <begin position="1"/>
        <end position="17"/>
    </location>
</feature>
<proteinExistence type="predicted"/>
<evidence type="ECO:0000313" key="2">
    <source>
        <dbReference type="EMBL" id="PHH74566.1"/>
    </source>
</evidence>
<name>A0A2C5Z3J3_9HYPO</name>
<feature type="compositionally biased region" description="Pro residues" evidence="1">
    <location>
        <begin position="65"/>
        <end position="84"/>
    </location>
</feature>
<evidence type="ECO:0000256" key="1">
    <source>
        <dbReference type="SAM" id="MobiDB-lite"/>
    </source>
</evidence>
<organism evidence="2 3">
    <name type="scientific">Ophiocordyceps camponoti-rufipedis</name>
    <dbReference type="NCBI Taxonomy" id="2004952"/>
    <lineage>
        <taxon>Eukaryota</taxon>
        <taxon>Fungi</taxon>
        <taxon>Dikarya</taxon>
        <taxon>Ascomycota</taxon>
        <taxon>Pezizomycotina</taxon>
        <taxon>Sordariomycetes</taxon>
        <taxon>Hypocreomycetidae</taxon>
        <taxon>Hypocreales</taxon>
        <taxon>Ophiocordycipitaceae</taxon>
        <taxon>Ophiocordyceps</taxon>
    </lineage>
</organism>
<evidence type="ECO:0000313" key="3">
    <source>
        <dbReference type="Proteomes" id="UP000226431"/>
    </source>
</evidence>
<sequence length="225" mass="23155">MMAAKKAAAGLARAAGGDTRGIPPQRTSAYALIKVDTRYRLFPFRAARSHQTATPGSDGSSSSLPPLPPPPPLLHPPPPPPPLAPASITARSSTPRYPGLVISPSVTPAAAFSTPLPFAPSSLEVSQTLSIHRHFAPSFPTNTGGLSDSFLLAAPHNPTIAGTPPASAAALGPERPLLGRRIGGNARFAPPPPPSFVVPRSAAKCGCWLTFDAGDHTLVTAVLRL</sequence>
<comment type="caution">
    <text evidence="2">The sequence shown here is derived from an EMBL/GenBank/DDBJ whole genome shotgun (WGS) entry which is preliminary data.</text>
</comment>
<accession>A0A2C5Z3J3</accession>
<protein>
    <submittedName>
        <fullName evidence="2">Uncharacterized protein</fullName>
    </submittedName>
</protein>
<gene>
    <name evidence="2" type="ORF">CDD80_2996</name>
</gene>
<feature type="region of interest" description="Disordered" evidence="1">
    <location>
        <begin position="48"/>
        <end position="90"/>
    </location>
</feature>
<dbReference type="AlphaFoldDB" id="A0A2C5Z3J3"/>
<feature type="region of interest" description="Disordered" evidence="1">
    <location>
        <begin position="1"/>
        <end position="25"/>
    </location>
</feature>
<dbReference type="Proteomes" id="UP000226431">
    <property type="component" value="Unassembled WGS sequence"/>
</dbReference>